<feature type="transmembrane region" description="Helical" evidence="8">
    <location>
        <begin position="252"/>
        <end position="273"/>
    </location>
</feature>
<organism evidence="10 11">
    <name type="scientific">Afipia felis</name>
    <name type="common">Cat scratch disease bacillus</name>
    <dbReference type="NCBI Taxonomy" id="1035"/>
    <lineage>
        <taxon>Bacteria</taxon>
        <taxon>Pseudomonadati</taxon>
        <taxon>Pseudomonadota</taxon>
        <taxon>Alphaproteobacteria</taxon>
        <taxon>Hyphomicrobiales</taxon>
        <taxon>Nitrobacteraceae</taxon>
        <taxon>Afipia</taxon>
    </lineage>
</organism>
<feature type="transmembrane region" description="Helical" evidence="8">
    <location>
        <begin position="109"/>
        <end position="129"/>
    </location>
</feature>
<dbReference type="Pfam" id="PF13231">
    <property type="entry name" value="PMT_2"/>
    <property type="match status" value="1"/>
</dbReference>
<feature type="domain" description="Glycosyltransferase RgtA/B/C/D-like" evidence="9">
    <location>
        <begin position="61"/>
        <end position="221"/>
    </location>
</feature>
<dbReference type="GO" id="GO:0005886">
    <property type="term" value="C:plasma membrane"/>
    <property type="evidence" value="ECO:0007669"/>
    <property type="project" value="UniProtKB-SubCell"/>
</dbReference>
<dbReference type="PANTHER" id="PTHR33908">
    <property type="entry name" value="MANNOSYLTRANSFERASE YKCB-RELATED"/>
    <property type="match status" value="1"/>
</dbReference>
<evidence type="ECO:0000256" key="1">
    <source>
        <dbReference type="ARBA" id="ARBA00004651"/>
    </source>
</evidence>
<protein>
    <submittedName>
        <fullName evidence="10">4-amino-4-deoxy-L-arabinose transferase</fullName>
    </submittedName>
</protein>
<sequence>MSVAAASGAGKGGRLPAVFAVLVVVLTLVRLIGLHLSVVDLFFDESQYWAWAQAPAFGYFSKPPLLAWIIAASQTVCGASEACIRAPAPLLHGATAFLIYAIGQRLFSARAGFWSGLIYLLAPGVVFSTRIISTDVPLLFCWALALLAFVELRRAPNWGWAVLLGLAIGIGMLAKYAMIYFVACAVLAAIMDEGSRRLWRRPQLWVALAIGVVVLAPNLMWNAANGFVTLKHTGDNARGNGLMFSLPHAAEFVASQFAVMGFITFGVFLALLVRPRHYLRNADMRMLMAFAVPPVAIITVVAFLTHANANWAAPSAIAMTILATAVLVTEDRRGWLVASIVIGLVVQGTLLIGDHIADRVSIPGIRNGNVYARTMGWHRLGDDVAVTAKAHGARGIAADTRDLVSSLIYYTRASGLPVLAWPLSAVPSHEFDISRPLTAAASMPILFVTECELPARLEAQFGNVTSLGPVTMVRGPTSRRSFSLFLLDQPKGALRPLAGCS</sequence>
<evidence type="ECO:0000256" key="5">
    <source>
        <dbReference type="ARBA" id="ARBA00022692"/>
    </source>
</evidence>
<proteinExistence type="predicted"/>
<dbReference type="EMBL" id="UIGB01000001">
    <property type="protein sequence ID" value="SUU83156.1"/>
    <property type="molecule type" value="Genomic_DNA"/>
</dbReference>
<evidence type="ECO:0000256" key="2">
    <source>
        <dbReference type="ARBA" id="ARBA00022475"/>
    </source>
</evidence>
<dbReference type="Proteomes" id="UP000254343">
    <property type="component" value="Unassembled WGS sequence"/>
</dbReference>
<feature type="transmembrane region" description="Helical" evidence="8">
    <location>
        <begin position="17"/>
        <end position="36"/>
    </location>
</feature>
<keyword evidence="5 8" id="KW-0812">Transmembrane</keyword>
<feature type="transmembrane region" description="Helical" evidence="8">
    <location>
        <begin position="285"/>
        <end position="305"/>
    </location>
</feature>
<dbReference type="InterPro" id="IPR038731">
    <property type="entry name" value="RgtA/B/C-like"/>
</dbReference>
<gene>
    <name evidence="10" type="ORF">NCTC12722_00318</name>
</gene>
<dbReference type="PANTHER" id="PTHR33908:SF11">
    <property type="entry name" value="MEMBRANE PROTEIN"/>
    <property type="match status" value="1"/>
</dbReference>
<evidence type="ECO:0000256" key="6">
    <source>
        <dbReference type="ARBA" id="ARBA00022989"/>
    </source>
</evidence>
<feature type="transmembrane region" description="Helical" evidence="8">
    <location>
        <begin position="311"/>
        <end position="328"/>
    </location>
</feature>
<evidence type="ECO:0000256" key="8">
    <source>
        <dbReference type="SAM" id="Phobius"/>
    </source>
</evidence>
<keyword evidence="7 8" id="KW-0472">Membrane</keyword>
<keyword evidence="3" id="KW-0328">Glycosyltransferase</keyword>
<accession>A0A380W2U6</accession>
<name>A0A380W2U6_AFIFE</name>
<evidence type="ECO:0000256" key="3">
    <source>
        <dbReference type="ARBA" id="ARBA00022676"/>
    </source>
</evidence>
<dbReference type="GO" id="GO:0016763">
    <property type="term" value="F:pentosyltransferase activity"/>
    <property type="evidence" value="ECO:0007669"/>
    <property type="project" value="TreeGrafter"/>
</dbReference>
<evidence type="ECO:0000256" key="4">
    <source>
        <dbReference type="ARBA" id="ARBA00022679"/>
    </source>
</evidence>
<dbReference type="RefSeq" id="WP_002717937.1">
    <property type="nucleotide sequence ID" value="NZ_UFSI01000001.1"/>
</dbReference>
<feature type="transmembrane region" description="Helical" evidence="8">
    <location>
        <begin position="158"/>
        <end position="191"/>
    </location>
</feature>
<keyword evidence="2" id="KW-1003">Cell membrane</keyword>
<keyword evidence="4 10" id="KW-0808">Transferase</keyword>
<feature type="transmembrane region" description="Helical" evidence="8">
    <location>
        <begin position="203"/>
        <end position="221"/>
    </location>
</feature>
<evidence type="ECO:0000256" key="7">
    <source>
        <dbReference type="ARBA" id="ARBA00023136"/>
    </source>
</evidence>
<feature type="transmembrane region" description="Helical" evidence="8">
    <location>
        <begin position="335"/>
        <end position="353"/>
    </location>
</feature>
<keyword evidence="6 8" id="KW-1133">Transmembrane helix</keyword>
<evidence type="ECO:0000313" key="10">
    <source>
        <dbReference type="EMBL" id="SUU83156.1"/>
    </source>
</evidence>
<dbReference type="AlphaFoldDB" id="A0A380W2U6"/>
<dbReference type="InterPro" id="IPR050297">
    <property type="entry name" value="LipidA_mod_glycosyltrf_83"/>
</dbReference>
<feature type="transmembrane region" description="Helical" evidence="8">
    <location>
        <begin position="136"/>
        <end position="152"/>
    </location>
</feature>
<evidence type="ECO:0000259" key="9">
    <source>
        <dbReference type="Pfam" id="PF13231"/>
    </source>
</evidence>
<comment type="subcellular location">
    <subcellularLocation>
        <location evidence="1">Cell membrane</location>
        <topology evidence="1">Multi-pass membrane protein</topology>
    </subcellularLocation>
</comment>
<reference evidence="10 11" key="1">
    <citation type="submission" date="2018-06" db="EMBL/GenBank/DDBJ databases">
        <authorList>
            <consortium name="Pathogen Informatics"/>
            <person name="Doyle S."/>
        </authorList>
    </citation>
    <scope>NUCLEOTIDE SEQUENCE [LARGE SCALE GENOMIC DNA]</scope>
    <source>
        <strain evidence="10 11">NCTC12722</strain>
    </source>
</reference>
<evidence type="ECO:0000313" key="11">
    <source>
        <dbReference type="Proteomes" id="UP000254343"/>
    </source>
</evidence>
<feature type="transmembrane region" description="Helical" evidence="8">
    <location>
        <begin position="82"/>
        <end position="103"/>
    </location>
</feature>
<feature type="transmembrane region" description="Helical" evidence="8">
    <location>
        <begin position="48"/>
        <end position="70"/>
    </location>
</feature>
<dbReference type="OrthoDB" id="9811222at2"/>
<dbReference type="GO" id="GO:0009103">
    <property type="term" value="P:lipopolysaccharide biosynthetic process"/>
    <property type="evidence" value="ECO:0007669"/>
    <property type="project" value="UniProtKB-ARBA"/>
</dbReference>